<dbReference type="InterPro" id="IPR043737">
    <property type="entry name" value="DUF5682"/>
</dbReference>
<evidence type="ECO:0000313" key="2">
    <source>
        <dbReference type="EMBL" id="MFC4032879.1"/>
    </source>
</evidence>
<dbReference type="EMBL" id="JBHSBB010000010">
    <property type="protein sequence ID" value="MFC4032879.1"/>
    <property type="molecule type" value="Genomic_DNA"/>
</dbReference>
<dbReference type="Pfam" id="PF18934">
    <property type="entry name" value="DUF5682"/>
    <property type="match status" value="1"/>
</dbReference>
<feature type="region of interest" description="Disordered" evidence="1">
    <location>
        <begin position="850"/>
        <end position="870"/>
    </location>
</feature>
<dbReference type="RefSeq" id="WP_386429965.1">
    <property type="nucleotide sequence ID" value="NZ_JBHSBB010000010.1"/>
</dbReference>
<proteinExistence type="predicted"/>
<feature type="region of interest" description="Disordered" evidence="1">
    <location>
        <begin position="1"/>
        <end position="52"/>
    </location>
</feature>
<accession>A0ABV8HRG7</accession>
<evidence type="ECO:0000256" key="1">
    <source>
        <dbReference type="SAM" id="MobiDB-lite"/>
    </source>
</evidence>
<comment type="caution">
    <text evidence="2">The sequence shown here is derived from an EMBL/GenBank/DDBJ whole genome shotgun (WGS) entry which is preliminary data.</text>
</comment>
<feature type="compositionally biased region" description="Low complexity" evidence="1">
    <location>
        <begin position="14"/>
        <end position="23"/>
    </location>
</feature>
<gene>
    <name evidence="2" type="ORF">ACFO3J_15475</name>
</gene>
<dbReference type="PANTHER" id="PTHR30634:SF14">
    <property type="match status" value="1"/>
</dbReference>
<organism evidence="2 3">
    <name type="scientific">Streptomyces polygonati</name>
    <dbReference type="NCBI Taxonomy" id="1617087"/>
    <lineage>
        <taxon>Bacteria</taxon>
        <taxon>Bacillati</taxon>
        <taxon>Actinomycetota</taxon>
        <taxon>Actinomycetes</taxon>
        <taxon>Kitasatosporales</taxon>
        <taxon>Streptomycetaceae</taxon>
        <taxon>Streptomyces</taxon>
    </lineage>
</organism>
<feature type="region of interest" description="Disordered" evidence="1">
    <location>
        <begin position="219"/>
        <end position="239"/>
    </location>
</feature>
<keyword evidence="3" id="KW-1185">Reference proteome</keyword>
<feature type="region of interest" description="Disordered" evidence="1">
    <location>
        <begin position="83"/>
        <end position="106"/>
    </location>
</feature>
<dbReference type="Proteomes" id="UP001595765">
    <property type="component" value="Unassembled WGS sequence"/>
</dbReference>
<evidence type="ECO:0000313" key="3">
    <source>
        <dbReference type="Proteomes" id="UP001595765"/>
    </source>
</evidence>
<name>A0ABV8HRG7_9ACTN</name>
<sequence>MRTSAKRGTGGTGAARAAVRAAGGEAGGPVGSSVSEAVDDSGSGQPGGARALRETAVVGSAGANAGVPASGLVGDSGSGGIGGAPGIPVRSGVTGDAPRGAVPGSRGARAEDLVLLGVRHHGPGSARAVRAALEAYRPEVVLIEGPPEADALTALAAAPAMRPPVALLAHVVDDPARAGFWPFAEFSPEWVAMRWAAKAGVEVRFIDLPAAHTLALRTAAEEERDEPPIADPEAAQPEAVPGAVPEAVRVDPLAVLAQAAGYDDPERWWEDAVEHRADGEEKDALAPFEALAEAMREIREEYGDGGHALDPLREAHMRLRVREARRAYARTAVVCGAWHVPALAVKTTAAADRQALKGLPKAKVETTWVPWTHRRLSRASGYGAGIDSPGWYRHLFAAPDRPVARWMTEVARLLREEDYPVSSAHVIEAVRLADTLAAMRGRPLAGLGETTDAVRAVMCDGSDVPLALIRDRLVVGDVLGEVPPDAPAVPLARDLAREQRRLRLKPEALERELELDLRKDLDAGRSRLLHRLRLLGIEWGEPTAGRDGKGTFRETWRLRWEPESAIRVAEAGIWGTTVEAAATARAEESAEHAQALADVTAVAERCLLAGLSQALPTVMRVLADRAALDADVAHLAAALPALVRAVRYGDVRGTDSAALAGVAEGLAHRICVGFPSACVGLDADAAAALRAHLDAVHRAIGLLPESAPTTGQPAGQASGHVPPPNDLRERWAGMLRSLAERDGAIPGLLRGAAARLLTDEGRLAAEEAARLMGLALSPGTGPLEAAGWVEGFLAGGGMLLVHDERLLALVDGWLARVSGEAFTDVLPLLRRTFAEFEPGVRRSVGELVRRGPTTPRRRDTTAEAGLPGFGTGLDEARAEAALHTVRLLLGTTTTTDLALTTDAGPLPA</sequence>
<protein>
    <submittedName>
        <fullName evidence="2">DUF5682 family protein</fullName>
    </submittedName>
</protein>
<reference evidence="3" key="1">
    <citation type="journal article" date="2019" name="Int. J. Syst. Evol. Microbiol.">
        <title>The Global Catalogue of Microorganisms (GCM) 10K type strain sequencing project: providing services to taxonomists for standard genome sequencing and annotation.</title>
        <authorList>
            <consortium name="The Broad Institute Genomics Platform"/>
            <consortium name="The Broad Institute Genome Sequencing Center for Infectious Disease"/>
            <person name="Wu L."/>
            <person name="Ma J."/>
        </authorList>
    </citation>
    <scope>NUCLEOTIDE SEQUENCE [LARGE SCALE GENOMIC DNA]</scope>
    <source>
        <strain evidence="3">CGMCC 4.7237</strain>
    </source>
</reference>
<dbReference type="PANTHER" id="PTHR30634">
    <property type="entry name" value="OUTER MEMBRANE LOLAB LIPOPROTEIN INSERTION APPARATUS"/>
    <property type="match status" value="1"/>
</dbReference>
<feature type="region of interest" description="Disordered" evidence="1">
    <location>
        <begin position="705"/>
        <end position="726"/>
    </location>
</feature>
<dbReference type="InterPro" id="IPR050458">
    <property type="entry name" value="LolB"/>
</dbReference>